<dbReference type="EMBL" id="CADCVQ010000061">
    <property type="protein sequence ID" value="CAA9490123.1"/>
    <property type="molecule type" value="Genomic_DNA"/>
</dbReference>
<protein>
    <submittedName>
        <fullName evidence="2">Uncharacterized protein</fullName>
    </submittedName>
</protein>
<proteinExistence type="predicted"/>
<sequence length="52" mass="5971">MYYGDFRDDLHGQQHVHAAARRHARRARQVLVAAGARTAHQRRSQRRLAGGH</sequence>
<feature type="region of interest" description="Disordered" evidence="1">
    <location>
        <begin position="1"/>
        <end position="23"/>
    </location>
</feature>
<reference evidence="2" key="1">
    <citation type="submission" date="2020-02" db="EMBL/GenBank/DDBJ databases">
        <authorList>
            <person name="Meier V. D."/>
        </authorList>
    </citation>
    <scope>NUCLEOTIDE SEQUENCE</scope>
    <source>
        <strain evidence="2">AVDCRST_MAG67</strain>
    </source>
</reference>
<evidence type="ECO:0000256" key="1">
    <source>
        <dbReference type="SAM" id="MobiDB-lite"/>
    </source>
</evidence>
<accession>A0A6J4S5A5</accession>
<feature type="compositionally biased region" description="Basic and acidic residues" evidence="1">
    <location>
        <begin position="1"/>
        <end position="12"/>
    </location>
</feature>
<gene>
    <name evidence="2" type="ORF">AVDCRST_MAG67-1294</name>
</gene>
<dbReference type="AlphaFoldDB" id="A0A6J4S5A5"/>
<evidence type="ECO:0000313" key="2">
    <source>
        <dbReference type="EMBL" id="CAA9490123.1"/>
    </source>
</evidence>
<name>A0A6J4S5A5_9ACTN</name>
<organism evidence="2">
    <name type="scientific">uncultured Solirubrobacteraceae bacterium</name>
    <dbReference type="NCBI Taxonomy" id="1162706"/>
    <lineage>
        <taxon>Bacteria</taxon>
        <taxon>Bacillati</taxon>
        <taxon>Actinomycetota</taxon>
        <taxon>Thermoleophilia</taxon>
        <taxon>Solirubrobacterales</taxon>
        <taxon>Solirubrobacteraceae</taxon>
        <taxon>environmental samples</taxon>
    </lineage>
</organism>